<feature type="transmembrane region" description="Helical" evidence="6">
    <location>
        <begin position="140"/>
        <end position="159"/>
    </location>
</feature>
<dbReference type="PANTHER" id="PTHR43495">
    <property type="entry name" value="GABA PERMEASE"/>
    <property type="match status" value="1"/>
</dbReference>
<evidence type="ECO:0000256" key="3">
    <source>
        <dbReference type="ARBA" id="ARBA00022692"/>
    </source>
</evidence>
<evidence type="ECO:0000256" key="5">
    <source>
        <dbReference type="ARBA" id="ARBA00023136"/>
    </source>
</evidence>
<name>A0A7G2ISI2_CITFR</name>
<evidence type="ECO:0000259" key="7">
    <source>
        <dbReference type="Pfam" id="PF00324"/>
    </source>
</evidence>
<keyword evidence="3 6" id="KW-0812">Transmembrane</keyword>
<dbReference type="PANTHER" id="PTHR43495:SF7">
    <property type="entry name" value="TRANSPORT PROTEIN YIFK-RELATED"/>
    <property type="match status" value="1"/>
</dbReference>
<dbReference type="InterPro" id="IPR004841">
    <property type="entry name" value="AA-permease/SLC12A_dom"/>
</dbReference>
<keyword evidence="2" id="KW-0813">Transport</keyword>
<proteinExistence type="predicted"/>
<accession>A0A7G2ISI2</accession>
<evidence type="ECO:0000256" key="1">
    <source>
        <dbReference type="ARBA" id="ARBA00004141"/>
    </source>
</evidence>
<keyword evidence="4 6" id="KW-1133">Transmembrane helix</keyword>
<dbReference type="Gene3D" id="1.20.1740.10">
    <property type="entry name" value="Amino acid/polyamine transporter I"/>
    <property type="match status" value="1"/>
</dbReference>
<dbReference type="Proteomes" id="UP000019194">
    <property type="component" value="Unassembled WGS sequence"/>
</dbReference>
<evidence type="ECO:0000256" key="4">
    <source>
        <dbReference type="ARBA" id="ARBA00022989"/>
    </source>
</evidence>
<dbReference type="GO" id="GO:0016020">
    <property type="term" value="C:membrane"/>
    <property type="evidence" value="ECO:0007669"/>
    <property type="project" value="UniProtKB-SubCell"/>
</dbReference>
<comment type="caution">
    <text evidence="8">The sequence shown here is derived from an EMBL/GenBank/DDBJ whole genome shotgun (WGS) entry which is preliminary data.</text>
</comment>
<evidence type="ECO:0000313" key="9">
    <source>
        <dbReference type="Proteomes" id="UP000019194"/>
    </source>
</evidence>
<dbReference type="EMBL" id="CBWP010000039">
    <property type="protein sequence ID" value="CDL38344.1"/>
    <property type="molecule type" value="Genomic_DNA"/>
</dbReference>
<feature type="domain" description="Amino acid permease/ SLC12A" evidence="7">
    <location>
        <begin position="2"/>
        <end position="140"/>
    </location>
</feature>
<keyword evidence="5 6" id="KW-0472">Membrane</keyword>
<evidence type="ECO:0000256" key="2">
    <source>
        <dbReference type="ARBA" id="ARBA00022448"/>
    </source>
</evidence>
<evidence type="ECO:0000313" key="8">
    <source>
        <dbReference type="EMBL" id="CDL38344.1"/>
    </source>
</evidence>
<sequence length="172" mass="19019">MVLTAALSGCNSGMYSCGRMLYALAKNRQLPAAVGKVSRHGVPVAGVAISIAILLIGSCLNYIIPNPQRVFVYVYSASVLPGMVPWFVILISQLRFRQAHKAAIASHPFRSILFPWANYLTMAFLICVLIGMYFNEDTRMSLFVGMGFLLAVTFIYKVFGLNRHGTAHKLRE</sequence>
<evidence type="ECO:0000256" key="6">
    <source>
        <dbReference type="SAM" id="Phobius"/>
    </source>
</evidence>
<feature type="transmembrane region" description="Helical" evidence="6">
    <location>
        <begin position="112"/>
        <end position="134"/>
    </location>
</feature>
<reference evidence="8 9" key="1">
    <citation type="submission" date="2013-10" db="EMBL/GenBank/DDBJ databases">
        <title>Antibiotic resistance diversity of beta-lactamase producers in the General Hospital Vienna.</title>
        <authorList>
            <person name="Barisic I."/>
            <person name="Mitteregger D."/>
            <person name="Hirschl A.M."/>
            <person name="Noehammer C."/>
            <person name="Wiesinger-Mayr H."/>
        </authorList>
    </citation>
    <scope>NUCLEOTIDE SEQUENCE [LARGE SCALE GENOMIC DNA]</scope>
    <source>
        <strain evidence="8 9">ISC11</strain>
    </source>
</reference>
<dbReference type="AlphaFoldDB" id="A0A7G2ISI2"/>
<feature type="transmembrane region" description="Helical" evidence="6">
    <location>
        <begin position="44"/>
        <end position="64"/>
    </location>
</feature>
<feature type="transmembrane region" description="Helical" evidence="6">
    <location>
        <begin position="70"/>
        <end position="91"/>
    </location>
</feature>
<comment type="subcellular location">
    <subcellularLocation>
        <location evidence="1">Membrane</location>
        <topology evidence="1">Multi-pass membrane protein</topology>
    </subcellularLocation>
</comment>
<dbReference type="GO" id="GO:0055085">
    <property type="term" value="P:transmembrane transport"/>
    <property type="evidence" value="ECO:0007669"/>
    <property type="project" value="InterPro"/>
</dbReference>
<dbReference type="Pfam" id="PF00324">
    <property type="entry name" value="AA_permease"/>
    <property type="match status" value="1"/>
</dbReference>
<organism evidence="8 9">
    <name type="scientific">Citrobacter freundii</name>
    <dbReference type="NCBI Taxonomy" id="546"/>
    <lineage>
        <taxon>Bacteria</taxon>
        <taxon>Pseudomonadati</taxon>
        <taxon>Pseudomonadota</taxon>
        <taxon>Gammaproteobacteria</taxon>
        <taxon>Enterobacterales</taxon>
        <taxon>Enterobacteriaceae</taxon>
        <taxon>Citrobacter</taxon>
        <taxon>Citrobacter freundii complex</taxon>
    </lineage>
</organism>
<protein>
    <submittedName>
        <fullName evidence="8">Probable transport protein YifK</fullName>
    </submittedName>
</protein>